<evidence type="ECO:0000313" key="2">
    <source>
        <dbReference type="Proteomes" id="UP001139971"/>
    </source>
</evidence>
<name>A0A9X3YR58_9GAMM</name>
<keyword evidence="2" id="KW-1185">Reference proteome</keyword>
<dbReference type="Proteomes" id="UP001139971">
    <property type="component" value="Unassembled WGS sequence"/>
</dbReference>
<comment type="caution">
    <text evidence="1">The sequence shown here is derived from an EMBL/GenBank/DDBJ whole genome shotgun (WGS) entry which is preliminary data.</text>
</comment>
<accession>A0A9X3YR58</accession>
<dbReference type="Pfam" id="PF08811">
    <property type="entry name" value="DUF1800"/>
    <property type="match status" value="1"/>
</dbReference>
<protein>
    <submittedName>
        <fullName evidence="1">DUF1800 domain-containing protein</fullName>
    </submittedName>
</protein>
<dbReference type="AlphaFoldDB" id="A0A9X3YR58"/>
<dbReference type="InterPro" id="IPR014917">
    <property type="entry name" value="DUF1800"/>
</dbReference>
<evidence type="ECO:0000313" key="1">
    <source>
        <dbReference type="EMBL" id="MDC8015488.1"/>
    </source>
</evidence>
<organism evidence="1 2">
    <name type="scientific">Tahibacter soli</name>
    <dbReference type="NCBI Taxonomy" id="2983605"/>
    <lineage>
        <taxon>Bacteria</taxon>
        <taxon>Pseudomonadati</taxon>
        <taxon>Pseudomonadota</taxon>
        <taxon>Gammaproteobacteria</taxon>
        <taxon>Lysobacterales</taxon>
        <taxon>Rhodanobacteraceae</taxon>
        <taxon>Tahibacter</taxon>
    </lineage>
</organism>
<dbReference type="RefSeq" id="WP_263540677.1">
    <property type="nucleotide sequence ID" value="NZ_JAOVZO020000020.1"/>
</dbReference>
<reference evidence="1" key="1">
    <citation type="submission" date="2023-02" db="EMBL/GenBank/DDBJ databases">
        <title>Tahibacter soli sp. nov. isolated from soil.</title>
        <authorList>
            <person name="Baek J.H."/>
            <person name="Lee J.K."/>
            <person name="Choi D.G."/>
            <person name="Jeon C.O."/>
        </authorList>
    </citation>
    <scope>NUCLEOTIDE SEQUENCE</scope>
    <source>
        <strain evidence="1">BL</strain>
    </source>
</reference>
<dbReference type="EMBL" id="JAOVZO020000020">
    <property type="protein sequence ID" value="MDC8015488.1"/>
    <property type="molecule type" value="Genomic_DNA"/>
</dbReference>
<proteinExistence type="predicted"/>
<sequence length="605" mass="66707">MAHASATPGFFAPRRNLLAALAGAIGLPDEAVPPSMRRPGKAPLDTALADAASADETASKAAAQPNLTTPPAAVRWLTKATFGVAPTDIAAFNALGATDDARWTAWVEQQLNPAAIGDGACDARIAGAGFTTLAKTLQQLWADHRSQTANYYLRMLPFSEIECMTLIRQTYSQRQLFETMVDFWHDHFSVFGTDYDGGPVFVQFDRDVIRPQSLGNFRTMLESVAKSTTMMYYLDLYSSTRAGPNENFARELFELHTLGAENYGGVLFPDDPSLGIGQLADGSSIRLKYVDNDVYEATSALTGWTLKNGHWQFPAENDGTFIYRDDWHDQYQKYVLNRYFPAYGHQADGTKLFDILAAHPGTAHYVCGKLVRRFVSDAPPPSLVASAVQAFMDNWQAPDQIARVVRVILNSAEFKSAWGTRMRRPAVATVAALRSLGADFTPVPDNTSAWTTTEEFLSRLQQTGNRLFFWPAPNGYPDKQVAWASSGALGMTFRLLARLPEMRAVNGQASSPFLADVVAQTNAVYGGTTATAQNIAGLWCDRLLGYRPEQVYTVAMNFLRQNAAANAQLTIDENWNGPNLSRHYTQSRLRTMVALILCSPEFMRR</sequence>
<gene>
    <name evidence="1" type="ORF">OD750_023425</name>
</gene>